<name>A0ABV0NJU4_9TELE</name>
<gene>
    <name evidence="1" type="ORF">GOODEAATRI_013037</name>
</gene>
<keyword evidence="2" id="KW-1185">Reference proteome</keyword>
<sequence>VFLWLLEPVIDGKLLVGKMEIRQAESRRRLPGSQGVLMHISSIIGREAGYALDRLPARRPFTKSSAATVLTPTLCGYLKTLQEPPQISALSIISCHAGGSSGIHLLTCRLLKLVYDWRRLRGGVSAASSIDASGRLYLQTF</sequence>
<evidence type="ECO:0000313" key="2">
    <source>
        <dbReference type="Proteomes" id="UP001476798"/>
    </source>
</evidence>
<reference evidence="1 2" key="1">
    <citation type="submission" date="2021-06" db="EMBL/GenBank/DDBJ databases">
        <authorList>
            <person name="Palmer J.M."/>
        </authorList>
    </citation>
    <scope>NUCLEOTIDE SEQUENCE [LARGE SCALE GENOMIC DNA]</scope>
    <source>
        <strain evidence="1 2">GA_2019</strain>
        <tissue evidence="1">Muscle</tissue>
    </source>
</reference>
<dbReference type="Proteomes" id="UP001476798">
    <property type="component" value="Unassembled WGS sequence"/>
</dbReference>
<protein>
    <submittedName>
        <fullName evidence="1">Uncharacterized protein</fullName>
    </submittedName>
</protein>
<proteinExistence type="predicted"/>
<dbReference type="EMBL" id="JAHRIO010040838">
    <property type="protein sequence ID" value="MEQ2171649.1"/>
    <property type="molecule type" value="Genomic_DNA"/>
</dbReference>
<evidence type="ECO:0000313" key="1">
    <source>
        <dbReference type="EMBL" id="MEQ2171649.1"/>
    </source>
</evidence>
<accession>A0ABV0NJU4</accession>
<comment type="caution">
    <text evidence="1">The sequence shown here is derived from an EMBL/GenBank/DDBJ whole genome shotgun (WGS) entry which is preliminary data.</text>
</comment>
<organism evidence="1 2">
    <name type="scientific">Goodea atripinnis</name>
    <dbReference type="NCBI Taxonomy" id="208336"/>
    <lineage>
        <taxon>Eukaryota</taxon>
        <taxon>Metazoa</taxon>
        <taxon>Chordata</taxon>
        <taxon>Craniata</taxon>
        <taxon>Vertebrata</taxon>
        <taxon>Euteleostomi</taxon>
        <taxon>Actinopterygii</taxon>
        <taxon>Neopterygii</taxon>
        <taxon>Teleostei</taxon>
        <taxon>Neoteleostei</taxon>
        <taxon>Acanthomorphata</taxon>
        <taxon>Ovalentaria</taxon>
        <taxon>Atherinomorphae</taxon>
        <taxon>Cyprinodontiformes</taxon>
        <taxon>Goodeidae</taxon>
        <taxon>Goodea</taxon>
    </lineage>
</organism>
<feature type="non-terminal residue" evidence="1">
    <location>
        <position position="1"/>
    </location>
</feature>